<dbReference type="Gene3D" id="3.30.565.10">
    <property type="entry name" value="Histidine kinase-like ATPase, C-terminal domain"/>
    <property type="match status" value="1"/>
</dbReference>
<evidence type="ECO:0000259" key="17">
    <source>
        <dbReference type="PROSITE" id="PS50110"/>
    </source>
</evidence>
<reference key="1">
    <citation type="submission" date="2010-11" db="EMBL/GenBank/DDBJ databases">
        <title>The complete genome of chromosome of Calditerrivibrio nitroreducens DSM 19672.</title>
        <authorList>
            <consortium name="US DOE Joint Genome Institute (JGI-PGF)"/>
            <person name="Lucas S."/>
            <person name="Copeland A."/>
            <person name="Lapidus A."/>
            <person name="Bruce D."/>
            <person name="Goodwin L."/>
            <person name="Pitluck S."/>
            <person name="Kyrpides N."/>
            <person name="Mavromatis K."/>
            <person name="Ivanova N."/>
            <person name="Mikhailova N."/>
            <person name="Zeytun A."/>
            <person name="Brettin T."/>
            <person name="Detter J.C."/>
            <person name="Tapia R."/>
            <person name="Han C."/>
            <person name="Land M."/>
            <person name="Hauser L."/>
            <person name="Markowitz V."/>
            <person name="Cheng J.-F."/>
            <person name="Hugenholtz P."/>
            <person name="Woyke T."/>
            <person name="Wu D."/>
            <person name="Spring S."/>
            <person name="Schroeder M."/>
            <person name="Brambilla E."/>
            <person name="Klenk H.-P."/>
            <person name="Eisen J.A."/>
        </authorList>
    </citation>
    <scope>NUCLEOTIDE SEQUENCE [LARGE SCALE GENOMIC DNA]</scope>
    <source>
        <strain>DSM 19672</strain>
    </source>
</reference>
<dbReference type="eggNOG" id="COG2198">
    <property type="taxonomic scope" value="Bacteria"/>
</dbReference>
<dbReference type="InterPro" id="IPR001789">
    <property type="entry name" value="Sig_transdc_resp-reg_receiver"/>
</dbReference>
<dbReference type="SUPFAM" id="SSF55785">
    <property type="entry name" value="PYP-like sensor domain (PAS domain)"/>
    <property type="match status" value="1"/>
</dbReference>
<dbReference type="EC" id="2.7.13.3" evidence="3"/>
<feature type="domain" description="PAS" evidence="18">
    <location>
        <begin position="350"/>
        <end position="407"/>
    </location>
</feature>
<accession>E4TF15</accession>
<dbReference type="eggNOG" id="COG2205">
    <property type="taxonomic scope" value="Bacteria"/>
</dbReference>
<dbReference type="eggNOG" id="COG5000">
    <property type="taxonomic scope" value="Bacteria"/>
</dbReference>
<evidence type="ECO:0000256" key="12">
    <source>
        <dbReference type="PROSITE-ProRule" id="PRU00110"/>
    </source>
</evidence>
<evidence type="ECO:0000256" key="14">
    <source>
        <dbReference type="SAM" id="Coils"/>
    </source>
</evidence>
<evidence type="ECO:0000256" key="9">
    <source>
        <dbReference type="ARBA" id="ARBA00022989"/>
    </source>
</evidence>
<keyword evidence="8" id="KW-0067">ATP-binding</keyword>
<dbReference type="InterPro" id="IPR029150">
    <property type="entry name" value="dCache_3"/>
</dbReference>
<dbReference type="Pfam" id="PF00072">
    <property type="entry name" value="Response_reg"/>
    <property type="match status" value="1"/>
</dbReference>
<keyword evidence="20" id="KW-0808">Transferase</keyword>
<comment type="catalytic activity">
    <reaction evidence="1">
        <text>ATP + protein L-histidine = ADP + protein N-phospho-L-histidine.</text>
        <dbReference type="EC" id="2.7.13.3"/>
    </reaction>
</comment>
<dbReference type="Gene3D" id="1.20.120.160">
    <property type="entry name" value="HPT domain"/>
    <property type="match status" value="1"/>
</dbReference>
<feature type="modified residue" description="Phosphohistidine" evidence="12">
    <location>
        <position position="1043"/>
    </location>
</feature>
<evidence type="ECO:0000259" key="18">
    <source>
        <dbReference type="PROSITE" id="PS50112"/>
    </source>
</evidence>
<dbReference type="Proteomes" id="UP000007039">
    <property type="component" value="Chromosome"/>
</dbReference>
<dbReference type="OrthoDB" id="9813151at2"/>
<dbReference type="InterPro" id="IPR003661">
    <property type="entry name" value="HisK_dim/P_dom"/>
</dbReference>
<dbReference type="KEGG" id="cni:Calni_1547"/>
<feature type="modified residue" description="4-aspartylphosphate" evidence="13">
    <location>
        <position position="905"/>
    </location>
</feature>
<dbReference type="HOGENOM" id="CLU_283094_0_0_0"/>
<dbReference type="Pfam" id="PF14827">
    <property type="entry name" value="dCache_3"/>
    <property type="match status" value="1"/>
</dbReference>
<evidence type="ECO:0000256" key="4">
    <source>
        <dbReference type="ARBA" id="ARBA00022475"/>
    </source>
</evidence>
<dbReference type="InterPro" id="IPR005467">
    <property type="entry name" value="His_kinase_dom"/>
</dbReference>
<dbReference type="InterPro" id="IPR004358">
    <property type="entry name" value="Sig_transdc_His_kin-like_C"/>
</dbReference>
<keyword evidence="4" id="KW-1003">Cell membrane</keyword>
<dbReference type="SMART" id="SM00091">
    <property type="entry name" value="PAS"/>
    <property type="match status" value="1"/>
</dbReference>
<keyword evidence="5 13" id="KW-0597">Phosphoprotein</keyword>
<dbReference type="SUPFAM" id="SSF47226">
    <property type="entry name" value="Histidine-containing phosphotransfer domain, HPT domain"/>
    <property type="match status" value="1"/>
</dbReference>
<keyword evidence="14" id="KW-0175">Coiled coil</keyword>
<feature type="transmembrane region" description="Helical" evidence="15">
    <location>
        <begin position="9"/>
        <end position="28"/>
    </location>
</feature>
<dbReference type="SMART" id="SM00387">
    <property type="entry name" value="HATPase_c"/>
    <property type="match status" value="1"/>
</dbReference>
<dbReference type="PROSITE" id="PS50109">
    <property type="entry name" value="HIS_KIN"/>
    <property type="match status" value="1"/>
</dbReference>
<dbReference type="CDD" id="cd17546">
    <property type="entry name" value="REC_hyHK_CKI1_RcsC-like"/>
    <property type="match status" value="1"/>
</dbReference>
<dbReference type="eggNOG" id="COG0784">
    <property type="taxonomic scope" value="Bacteria"/>
</dbReference>
<dbReference type="STRING" id="768670.Calni_1547"/>
<evidence type="ECO:0000256" key="7">
    <source>
        <dbReference type="ARBA" id="ARBA00022741"/>
    </source>
</evidence>
<keyword evidence="20" id="KW-0418">Kinase</keyword>
<dbReference type="InterPro" id="IPR008207">
    <property type="entry name" value="Sig_transdc_His_kin_Hpt_dom"/>
</dbReference>
<proteinExistence type="predicted"/>
<dbReference type="GO" id="GO:0005524">
    <property type="term" value="F:ATP binding"/>
    <property type="evidence" value="ECO:0007669"/>
    <property type="project" value="UniProtKB-KW"/>
</dbReference>
<dbReference type="Gene3D" id="3.40.50.2300">
    <property type="match status" value="1"/>
</dbReference>
<feature type="domain" description="Response regulatory" evidence="17">
    <location>
        <begin position="855"/>
        <end position="974"/>
    </location>
</feature>
<dbReference type="NCBIfam" id="TIGR00229">
    <property type="entry name" value="sensory_box"/>
    <property type="match status" value="1"/>
</dbReference>
<keyword evidence="11 15" id="KW-0472">Membrane</keyword>
<dbReference type="Gene3D" id="1.10.287.130">
    <property type="match status" value="1"/>
</dbReference>
<dbReference type="EMBL" id="CP002347">
    <property type="protein sequence ID" value="ADR19455.1"/>
    <property type="molecule type" value="Genomic_DNA"/>
</dbReference>
<keyword evidence="21" id="KW-1185">Reference proteome</keyword>
<dbReference type="PANTHER" id="PTHR45339:SF1">
    <property type="entry name" value="HYBRID SIGNAL TRANSDUCTION HISTIDINE KINASE J"/>
    <property type="match status" value="1"/>
</dbReference>
<dbReference type="InterPro" id="IPR000014">
    <property type="entry name" value="PAS"/>
</dbReference>
<evidence type="ECO:0000256" key="1">
    <source>
        <dbReference type="ARBA" id="ARBA00000085"/>
    </source>
</evidence>
<dbReference type="PROSITE" id="PS50110">
    <property type="entry name" value="RESPONSE_REGULATORY"/>
    <property type="match status" value="1"/>
</dbReference>
<dbReference type="InterPro" id="IPR011006">
    <property type="entry name" value="CheY-like_superfamily"/>
</dbReference>
<dbReference type="Pfam" id="PF02518">
    <property type="entry name" value="HATPase_c"/>
    <property type="match status" value="1"/>
</dbReference>
<dbReference type="SUPFAM" id="SSF55874">
    <property type="entry name" value="ATPase domain of HSP90 chaperone/DNA topoisomerase II/histidine kinase"/>
    <property type="match status" value="1"/>
</dbReference>
<evidence type="ECO:0000256" key="2">
    <source>
        <dbReference type="ARBA" id="ARBA00004651"/>
    </source>
</evidence>
<feature type="domain" description="HPt" evidence="19">
    <location>
        <begin position="1004"/>
        <end position="1097"/>
    </location>
</feature>
<dbReference type="CDD" id="cd00088">
    <property type="entry name" value="HPT"/>
    <property type="match status" value="1"/>
</dbReference>
<dbReference type="SUPFAM" id="SSF52172">
    <property type="entry name" value="CheY-like"/>
    <property type="match status" value="1"/>
</dbReference>
<dbReference type="Gene3D" id="3.30.450.20">
    <property type="entry name" value="PAS domain"/>
    <property type="match status" value="1"/>
</dbReference>
<keyword evidence="10" id="KW-0902">Two-component regulatory system</keyword>
<dbReference type="PROSITE" id="PS50112">
    <property type="entry name" value="PAS"/>
    <property type="match status" value="1"/>
</dbReference>
<name>E4TF15_CALNY</name>
<evidence type="ECO:0000256" key="11">
    <source>
        <dbReference type="ARBA" id="ARBA00023136"/>
    </source>
</evidence>
<reference evidence="20 21" key="2">
    <citation type="journal article" date="2011" name="Stand. Genomic Sci.">
        <title>Complete genome sequence of Calditerrivibrio nitroreducens type strain (Yu37-1).</title>
        <authorList>
            <person name="Pitluck S."/>
            <person name="Sikorski J."/>
            <person name="Zeytun A."/>
            <person name="Lapidus A."/>
            <person name="Nolan M."/>
            <person name="Lucas S."/>
            <person name="Hammon N."/>
            <person name="Deshpande S."/>
            <person name="Cheng J.F."/>
            <person name="Tapia R."/>
            <person name="Han C."/>
            <person name="Goodwin L."/>
            <person name="Liolios K."/>
            <person name="Pagani I."/>
            <person name="Ivanova N."/>
            <person name="Mavromatis K."/>
            <person name="Pati A."/>
            <person name="Chen A."/>
            <person name="Palaniappan K."/>
            <person name="Hauser L."/>
            <person name="Chang Y.J."/>
            <person name="Jeffries C.D."/>
            <person name="Detter J.C."/>
            <person name="Brambilla E."/>
            <person name="Djao O.D."/>
            <person name="Rohde M."/>
            <person name="Spring S."/>
            <person name="Goker M."/>
            <person name="Woyke T."/>
            <person name="Bristow J."/>
            <person name="Eisen J.A."/>
            <person name="Markowitz V."/>
            <person name="Hugenholtz P."/>
            <person name="Kyrpides N.C."/>
            <person name="Klenk H.P."/>
            <person name="Land M."/>
        </authorList>
    </citation>
    <scope>NUCLEOTIDE SEQUENCE [LARGE SCALE GENOMIC DNA]</scope>
    <source>
        <strain evidence="21">DSM 19672 / NBRC 101217 / Yu37-1</strain>
    </source>
</reference>
<dbReference type="CDD" id="cd00082">
    <property type="entry name" value="HisKA"/>
    <property type="match status" value="1"/>
</dbReference>
<dbReference type="CDD" id="cd00130">
    <property type="entry name" value="PAS"/>
    <property type="match status" value="1"/>
</dbReference>
<dbReference type="FunFam" id="3.30.565.10:FF:000010">
    <property type="entry name" value="Sensor histidine kinase RcsC"/>
    <property type="match status" value="1"/>
</dbReference>
<dbReference type="GO" id="GO:0005886">
    <property type="term" value="C:plasma membrane"/>
    <property type="evidence" value="ECO:0007669"/>
    <property type="project" value="UniProtKB-SubCell"/>
</dbReference>
<dbReference type="Pfam" id="PF13426">
    <property type="entry name" value="PAS_9"/>
    <property type="match status" value="1"/>
</dbReference>
<gene>
    <name evidence="20" type="ordered locus">Calni_1547</name>
</gene>
<dbReference type="InterPro" id="IPR003594">
    <property type="entry name" value="HATPase_dom"/>
</dbReference>
<dbReference type="PANTHER" id="PTHR45339">
    <property type="entry name" value="HYBRID SIGNAL TRANSDUCTION HISTIDINE KINASE J"/>
    <property type="match status" value="1"/>
</dbReference>
<evidence type="ECO:0000256" key="5">
    <source>
        <dbReference type="ARBA" id="ARBA00022553"/>
    </source>
</evidence>
<organism evidence="20 21">
    <name type="scientific">Calditerrivibrio nitroreducens (strain DSM 19672 / NBRC 101217 / Yu37-1)</name>
    <dbReference type="NCBI Taxonomy" id="768670"/>
    <lineage>
        <taxon>Bacteria</taxon>
        <taxon>Pseudomonadati</taxon>
        <taxon>Deferribacterota</taxon>
        <taxon>Deferribacteres</taxon>
        <taxon>Deferribacterales</taxon>
        <taxon>Calditerrivibrionaceae</taxon>
    </lineage>
</organism>
<dbReference type="CDD" id="cd16922">
    <property type="entry name" value="HATPase_EvgS-ArcB-TorS-like"/>
    <property type="match status" value="1"/>
</dbReference>
<evidence type="ECO:0000256" key="8">
    <source>
        <dbReference type="ARBA" id="ARBA00022840"/>
    </source>
</evidence>
<keyword evidence="7" id="KW-0547">Nucleotide-binding</keyword>
<keyword evidence="9 15" id="KW-1133">Transmembrane helix</keyword>
<feature type="coiled-coil region" evidence="14">
    <location>
        <begin position="1066"/>
        <end position="1093"/>
    </location>
</feature>
<dbReference type="SMART" id="SM00388">
    <property type="entry name" value="HisKA"/>
    <property type="match status" value="1"/>
</dbReference>
<dbReference type="Pfam" id="PF00512">
    <property type="entry name" value="HisKA"/>
    <property type="match status" value="1"/>
</dbReference>
<sequence length="1101" mass="126897" precursor="true">MNKIRKRTLTFIVSFLILFTPLSVMLFYNHKRTVEIFFNNNVHLQEVVWRSVTIAHNNAADSYFETYVMNTDVLQILKEYKNADPKKRDLLRLKLYRLLYPKYEILKKKGVRQFHFHTTNAESILRMHAPDKFGDSLKIERPDVWLANKNLQIVRTFESGKVVSGFRNVYPIIWTDEHLGSVEVSFSFESLRQMLADLFENREFIALIKKDNLNKLFDEQKGLYKEFIPGWLEEDPDRELYDTLKAIPAEYRKALEFARKDKDFIKLLNQKSSGGTYFKYKGKNYLILKTVIFDTYQTPTALIISISKSEELDNILKKFRLDFLSLVSLIFLLSTLITILSGKNEKVLEREQFIENILSTIHTGLYIINQDGNTIRINESLTRILGYTEEDLLGKSAHDIFHLHHQDKNNCPIFKVITTNREYEGTEIFKSKNGDFLHVTVKSKRFEFQGEHYALVTFIDISELVERENELNKTNFILNTIIENFNDAVMLTDDKTIVQINDKMIKDFCVPLDLLPEGIDKVFAFISLNFKNQSEFMNFAYSDKENTILDTVDEKHIEIRKVPIKSFKFSGILWIFSDRTETISNMKKMAMLKEKAEEANKAKSLFLSSMSHEIRTPINGIIGAIELIPKHNLSDEISSYLNIIKSSSEHLLMLINDILDLSKIESGYLKLENIPFEPIKVLKRVRSIIYPTTIPKGLTFSIDYPDRGICVYGDPHRLSQVLINLSGNAVKFTEKGEVEVKMEILSESETEIRLKFSVRDTGIGIPEDKMDKLFKPFSQIDDSHTRKFGGTGLGLVISQNLVKMFGGIIKVESKVGEGSIFSFEIDFKKAEFKRCEDSEEVYNSMGENIDIGHLKVLLVEDNKVNSIIATNLLKKLGITDIDTAYDGLEAIEKVKTKRYDLIFMDMSMPEMDGVTATKIIRTDPEVIDNNTPIIAMTANAFEEDKQLCISAGMNDFVTKPISIDSVKKSIFSVFHIYKNTDDIVKDTIDEDLFDAQRLKNSINDTESIKQLLEIYIEDTEKSINELKRLKKSNEYEKISRIAHKIKGSSYNVGADRVGDIAKEIDISSKTGKYERIEQLIETLESEFEKLKVYLKKGNYIV</sequence>
<dbReference type="Pfam" id="PF01627">
    <property type="entry name" value="Hpt"/>
    <property type="match status" value="1"/>
</dbReference>
<dbReference type="InterPro" id="IPR036641">
    <property type="entry name" value="HPT_dom_sf"/>
</dbReference>
<feature type="coiled-coil region" evidence="14">
    <location>
        <begin position="1009"/>
        <end position="1036"/>
    </location>
</feature>
<keyword evidence="6 15" id="KW-0812">Transmembrane</keyword>
<dbReference type="AlphaFoldDB" id="E4TF15"/>
<evidence type="ECO:0000256" key="6">
    <source>
        <dbReference type="ARBA" id="ARBA00022692"/>
    </source>
</evidence>
<evidence type="ECO:0000313" key="21">
    <source>
        <dbReference type="Proteomes" id="UP000007039"/>
    </source>
</evidence>
<dbReference type="SUPFAM" id="SSF47384">
    <property type="entry name" value="Homodimeric domain of signal transducing histidine kinase"/>
    <property type="match status" value="1"/>
</dbReference>
<evidence type="ECO:0000256" key="13">
    <source>
        <dbReference type="PROSITE-ProRule" id="PRU00169"/>
    </source>
</evidence>
<evidence type="ECO:0000259" key="16">
    <source>
        <dbReference type="PROSITE" id="PS50109"/>
    </source>
</evidence>
<evidence type="ECO:0000256" key="10">
    <source>
        <dbReference type="ARBA" id="ARBA00023012"/>
    </source>
</evidence>
<protein>
    <recommendedName>
        <fullName evidence="3">histidine kinase</fullName>
        <ecNumber evidence="3">2.7.13.3</ecNumber>
    </recommendedName>
</protein>
<dbReference type="GO" id="GO:0000155">
    <property type="term" value="F:phosphorelay sensor kinase activity"/>
    <property type="evidence" value="ECO:0007669"/>
    <property type="project" value="InterPro"/>
</dbReference>
<dbReference type="InterPro" id="IPR036097">
    <property type="entry name" value="HisK_dim/P_sf"/>
</dbReference>
<feature type="domain" description="Histidine kinase" evidence="16">
    <location>
        <begin position="609"/>
        <end position="829"/>
    </location>
</feature>
<dbReference type="SMART" id="SM00448">
    <property type="entry name" value="REC"/>
    <property type="match status" value="1"/>
</dbReference>
<dbReference type="InterPro" id="IPR035965">
    <property type="entry name" value="PAS-like_dom_sf"/>
</dbReference>
<comment type="subcellular location">
    <subcellularLocation>
        <location evidence="2">Cell membrane</location>
        <topology evidence="2">Multi-pass membrane protein</topology>
    </subcellularLocation>
</comment>
<evidence type="ECO:0000313" key="20">
    <source>
        <dbReference type="EMBL" id="ADR19455.1"/>
    </source>
</evidence>
<dbReference type="RefSeq" id="WP_013451666.1">
    <property type="nucleotide sequence ID" value="NC_014758.1"/>
</dbReference>
<evidence type="ECO:0000256" key="3">
    <source>
        <dbReference type="ARBA" id="ARBA00012438"/>
    </source>
</evidence>
<evidence type="ECO:0000259" key="19">
    <source>
        <dbReference type="PROSITE" id="PS50894"/>
    </source>
</evidence>
<dbReference type="PROSITE" id="PS50894">
    <property type="entry name" value="HPT"/>
    <property type="match status" value="1"/>
</dbReference>
<dbReference type="PRINTS" id="PR00344">
    <property type="entry name" value="BCTRLSENSOR"/>
</dbReference>
<evidence type="ECO:0000256" key="15">
    <source>
        <dbReference type="SAM" id="Phobius"/>
    </source>
</evidence>
<dbReference type="InterPro" id="IPR036890">
    <property type="entry name" value="HATPase_C_sf"/>
</dbReference>